<dbReference type="OrthoDB" id="10545773at2759"/>
<organism evidence="1 2">
    <name type="scientific">Corchorus olitorius</name>
    <dbReference type="NCBI Taxonomy" id="93759"/>
    <lineage>
        <taxon>Eukaryota</taxon>
        <taxon>Viridiplantae</taxon>
        <taxon>Streptophyta</taxon>
        <taxon>Embryophyta</taxon>
        <taxon>Tracheophyta</taxon>
        <taxon>Spermatophyta</taxon>
        <taxon>Magnoliopsida</taxon>
        <taxon>eudicotyledons</taxon>
        <taxon>Gunneridae</taxon>
        <taxon>Pentapetalae</taxon>
        <taxon>rosids</taxon>
        <taxon>malvids</taxon>
        <taxon>Malvales</taxon>
        <taxon>Malvaceae</taxon>
        <taxon>Grewioideae</taxon>
        <taxon>Apeibeae</taxon>
        <taxon>Corchorus</taxon>
    </lineage>
</organism>
<dbReference type="AlphaFoldDB" id="A0A1R3ILZ7"/>
<keyword evidence="2" id="KW-1185">Reference proteome</keyword>
<evidence type="ECO:0000313" key="1">
    <source>
        <dbReference type="EMBL" id="OMO83580.1"/>
    </source>
</evidence>
<evidence type="ECO:0000313" key="2">
    <source>
        <dbReference type="Proteomes" id="UP000187203"/>
    </source>
</evidence>
<accession>A0A1R3ILZ7</accession>
<dbReference type="Proteomes" id="UP000187203">
    <property type="component" value="Unassembled WGS sequence"/>
</dbReference>
<proteinExistence type="predicted"/>
<protein>
    <submittedName>
        <fullName evidence="1">Uncharacterized protein</fullName>
    </submittedName>
</protein>
<name>A0A1R3ILZ7_9ROSI</name>
<dbReference type="EMBL" id="AWUE01017966">
    <property type="protein sequence ID" value="OMO83580.1"/>
    <property type="molecule type" value="Genomic_DNA"/>
</dbReference>
<gene>
    <name evidence="1" type="ORF">COLO4_22412</name>
</gene>
<comment type="caution">
    <text evidence="1">The sequence shown here is derived from an EMBL/GenBank/DDBJ whole genome shotgun (WGS) entry which is preliminary data.</text>
</comment>
<reference evidence="2" key="1">
    <citation type="submission" date="2013-09" db="EMBL/GenBank/DDBJ databases">
        <title>Corchorus olitorius genome sequencing.</title>
        <authorList>
            <person name="Alam M."/>
            <person name="Haque M.S."/>
            <person name="Islam M.S."/>
            <person name="Emdad E.M."/>
            <person name="Islam M.M."/>
            <person name="Ahmed B."/>
            <person name="Halim A."/>
            <person name="Hossen Q.M.M."/>
            <person name="Hossain M.Z."/>
            <person name="Ahmed R."/>
            <person name="Khan M.M."/>
            <person name="Islam R."/>
            <person name="Rashid M.M."/>
            <person name="Khan S.A."/>
            <person name="Rahman M.S."/>
            <person name="Alam M."/>
            <person name="Yahiya A.S."/>
            <person name="Khan M.S."/>
            <person name="Azam M.S."/>
            <person name="Haque T."/>
            <person name="Lashkar M.Z.H."/>
            <person name="Akhand A.I."/>
            <person name="Morshed G."/>
            <person name="Roy S."/>
            <person name="Uddin K.S."/>
            <person name="Rabeya T."/>
            <person name="Hossain A.S."/>
            <person name="Chowdhury A."/>
            <person name="Snigdha A.R."/>
            <person name="Mortoza M.S."/>
            <person name="Matin S.A."/>
            <person name="Hoque S.M.E."/>
            <person name="Islam M.K."/>
            <person name="Roy D.K."/>
            <person name="Haider R."/>
            <person name="Moosa M.M."/>
            <person name="Elias S.M."/>
            <person name="Hasan A.M."/>
            <person name="Jahan S."/>
            <person name="Shafiuddin M."/>
            <person name="Mahmood N."/>
            <person name="Shommy N.S."/>
        </authorList>
    </citation>
    <scope>NUCLEOTIDE SEQUENCE [LARGE SCALE GENOMIC DNA]</scope>
    <source>
        <strain evidence="2">cv. O-4</strain>
    </source>
</reference>
<sequence>MANYWSEANFTMANHRLVVLQHWQALIHNQQPPISEPGFTNLFNQHQHRINFLPMMTDALIQNACHIILAIAKEPKTIGYGRIGISNLVDWEIAVNRIARTAQGPKVIIEKFSSELDMEYGSQKLVELLNAYGSQPVSHQHALFLQPDFFSLGFERPPPPNWGMDHAGSVIVALSLGPIYFACNIANTEIYSIKFMLDKMETD</sequence>